<feature type="DNA-binding region" description="Homeobox" evidence="8">
    <location>
        <begin position="418"/>
        <end position="480"/>
    </location>
</feature>
<feature type="domain" description="Homeobox" evidence="9">
    <location>
        <begin position="416"/>
        <end position="479"/>
    </location>
</feature>
<dbReference type="SMART" id="SM00574">
    <property type="entry name" value="POX"/>
    <property type="match status" value="1"/>
</dbReference>
<dbReference type="Pfam" id="PF07526">
    <property type="entry name" value="POX"/>
    <property type="match status" value="1"/>
</dbReference>
<evidence type="ECO:0000256" key="1">
    <source>
        <dbReference type="ARBA" id="ARBA00004123"/>
    </source>
</evidence>
<evidence type="ECO:0000256" key="3">
    <source>
        <dbReference type="ARBA" id="ARBA00023015"/>
    </source>
</evidence>
<dbReference type="OrthoDB" id="10056939at2759"/>
<gene>
    <name evidence="11 12 13 14 15 16 17 18 19" type="primary">LOC116188403</name>
</gene>
<name>A0A6P8BWF4_PUNGR</name>
<dbReference type="RefSeq" id="XP_031373602.1">
    <property type="nucleotide sequence ID" value="XM_031517742.1"/>
</dbReference>
<dbReference type="Proteomes" id="UP000515151">
    <property type="component" value="Chromosome 8"/>
</dbReference>
<dbReference type="RefSeq" id="XP_031373597.1">
    <property type="nucleotide sequence ID" value="XM_031517737.1"/>
</dbReference>
<evidence type="ECO:0000259" key="9">
    <source>
        <dbReference type="PROSITE" id="PS50071"/>
    </source>
</evidence>
<dbReference type="GO" id="GO:0006355">
    <property type="term" value="P:regulation of DNA-templated transcription"/>
    <property type="evidence" value="ECO:0007669"/>
    <property type="project" value="InterPro"/>
</dbReference>
<dbReference type="RefSeq" id="XP_031373598.1">
    <property type="nucleotide sequence ID" value="XM_031517738.1"/>
</dbReference>
<dbReference type="InterPro" id="IPR050224">
    <property type="entry name" value="TALE_homeobox"/>
</dbReference>
<dbReference type="RefSeq" id="XP_031373599.1">
    <property type="nucleotide sequence ID" value="XM_031517739.1"/>
</dbReference>
<keyword evidence="7 8" id="KW-0539">Nucleus</keyword>
<dbReference type="GO" id="GO:0003677">
    <property type="term" value="F:DNA binding"/>
    <property type="evidence" value="ECO:0007669"/>
    <property type="project" value="UniProtKB-UniRule"/>
</dbReference>
<keyword evidence="3" id="KW-0805">Transcription regulation</keyword>
<evidence type="ECO:0000313" key="17">
    <source>
        <dbReference type="RefSeq" id="XP_031373601.1"/>
    </source>
</evidence>
<dbReference type="RefSeq" id="XP_031373595.1">
    <property type="nucleotide sequence ID" value="XM_031517735.1"/>
</dbReference>
<reference evidence="10" key="1">
    <citation type="journal article" date="2020" name="Plant Biotechnol. J.">
        <title>The pomegranate (Punica granatum L.) draft genome dissects genetic divergence between soft- and hard-seeded cultivars.</title>
        <authorList>
            <person name="Luo X."/>
            <person name="Li H."/>
            <person name="Wu Z."/>
            <person name="Yao W."/>
            <person name="Zhao P."/>
            <person name="Cao D."/>
            <person name="Yu H."/>
            <person name="Li K."/>
            <person name="Poudel K."/>
            <person name="Zhao D."/>
            <person name="Zhang F."/>
            <person name="Xia X."/>
            <person name="Chen L."/>
            <person name="Wang Q."/>
            <person name="Jing D."/>
            <person name="Cao S."/>
        </authorList>
    </citation>
    <scope>NUCLEOTIDE SEQUENCE [LARGE SCALE GENOMIC DNA]</scope>
</reference>
<dbReference type="InterPro" id="IPR006563">
    <property type="entry name" value="POX_dom"/>
</dbReference>
<dbReference type="PANTHER" id="PTHR11850">
    <property type="entry name" value="HOMEOBOX PROTEIN TRANSCRIPTION FACTORS"/>
    <property type="match status" value="1"/>
</dbReference>
<dbReference type="GeneID" id="116188403"/>
<dbReference type="GO" id="GO:0005634">
    <property type="term" value="C:nucleus"/>
    <property type="evidence" value="ECO:0007669"/>
    <property type="project" value="UniProtKB-SubCell"/>
</dbReference>
<reference evidence="11 12" key="2">
    <citation type="submission" date="2025-04" db="UniProtKB">
        <authorList>
            <consortium name="RefSeq"/>
        </authorList>
    </citation>
    <scope>IDENTIFICATION</scope>
    <source>
        <tissue evidence="11 12">Leaf</tissue>
    </source>
</reference>
<evidence type="ECO:0000313" key="15">
    <source>
        <dbReference type="RefSeq" id="XP_031373598.1"/>
    </source>
</evidence>
<dbReference type="Pfam" id="PF05920">
    <property type="entry name" value="Homeobox_KN"/>
    <property type="match status" value="1"/>
</dbReference>
<dbReference type="InterPro" id="IPR009057">
    <property type="entry name" value="Homeodomain-like_sf"/>
</dbReference>
<dbReference type="InterPro" id="IPR001356">
    <property type="entry name" value="HD"/>
</dbReference>
<evidence type="ECO:0000313" key="19">
    <source>
        <dbReference type="RefSeq" id="XP_031373603.1"/>
    </source>
</evidence>
<evidence type="ECO:0000313" key="10">
    <source>
        <dbReference type="Proteomes" id="UP000515151"/>
    </source>
</evidence>
<organism evidence="10 19">
    <name type="scientific">Punica granatum</name>
    <name type="common">Pomegranate</name>
    <dbReference type="NCBI Taxonomy" id="22663"/>
    <lineage>
        <taxon>Eukaryota</taxon>
        <taxon>Viridiplantae</taxon>
        <taxon>Streptophyta</taxon>
        <taxon>Embryophyta</taxon>
        <taxon>Tracheophyta</taxon>
        <taxon>Spermatophyta</taxon>
        <taxon>Magnoliopsida</taxon>
        <taxon>eudicotyledons</taxon>
        <taxon>Gunneridae</taxon>
        <taxon>Pentapetalae</taxon>
        <taxon>rosids</taxon>
        <taxon>malvids</taxon>
        <taxon>Myrtales</taxon>
        <taxon>Lythraceae</taxon>
        <taxon>Punica</taxon>
    </lineage>
</organism>
<evidence type="ECO:0000313" key="11">
    <source>
        <dbReference type="RefSeq" id="XP_031373594.1"/>
    </source>
</evidence>
<keyword evidence="4 8" id="KW-0238">DNA-binding</keyword>
<keyword evidence="6" id="KW-0804">Transcription</keyword>
<dbReference type="PROSITE" id="PS50071">
    <property type="entry name" value="HOMEOBOX_2"/>
    <property type="match status" value="1"/>
</dbReference>
<dbReference type="SMART" id="SM00389">
    <property type="entry name" value="HOX"/>
    <property type="match status" value="1"/>
</dbReference>
<dbReference type="SUPFAM" id="SSF46689">
    <property type="entry name" value="Homeodomain-like"/>
    <property type="match status" value="1"/>
</dbReference>
<evidence type="ECO:0000313" key="16">
    <source>
        <dbReference type="RefSeq" id="XP_031373599.1"/>
    </source>
</evidence>
<dbReference type="RefSeq" id="XP_031373596.1">
    <property type="nucleotide sequence ID" value="XM_031517736.1"/>
</dbReference>
<sequence length="520" mass="58386">MTERSMFHDAESMFGRNCAIPYEISTKSASNSLVQTDAFTNMAGFPVTPTLQGQPISDLQGQFHVNPDLSISSLGRNFIGNSSHRSSVQEFPADMPIPASALATFLNARHENSSLNLIEASSSSFGTCGYEDIAGPSKWDFYKNNVPAPELGTRACTFPGNLDPNGWWVSSEGMNIRPGNPYFSPNPTRELSLSLGTSQPSAISSANVMDQQSEISNNEMVDQTSCDSQDISLQFRPYRPMQFWELISGSKYLGAIQEILAQVASYALENLDSVSYLSGGLGAGISNTVSSSCQDVFMVEPVGKVREIEGRKTQLLNLLQAVDDRYNQCLDEIHTVISAFHAATELDPKMHTRFALQTISILYKNLRERISSHILSMGERECLDYLGGSSSERERSLEASLVQRQWALQQLKRKDHQLWRPQRGLPEKSVSVLRAWMFQNFLHPYPKDAEKHLLALKSGLTRSQVSNWFINARVRLWKPMIEEMYAELNRRKAHRGDEEERAEIFNRSCSSISSRRFRIN</sequence>
<evidence type="ECO:0000256" key="8">
    <source>
        <dbReference type="PROSITE-ProRule" id="PRU00108"/>
    </source>
</evidence>
<evidence type="ECO:0000313" key="14">
    <source>
        <dbReference type="RefSeq" id="XP_031373597.1"/>
    </source>
</evidence>
<evidence type="ECO:0000256" key="4">
    <source>
        <dbReference type="ARBA" id="ARBA00023125"/>
    </source>
</evidence>
<accession>A0A6P8BWF4</accession>
<protein>
    <submittedName>
        <fullName evidence="11 12">Homeobox protein ATH1</fullName>
    </submittedName>
</protein>
<keyword evidence="10" id="KW-1185">Reference proteome</keyword>
<evidence type="ECO:0000256" key="7">
    <source>
        <dbReference type="ARBA" id="ARBA00023242"/>
    </source>
</evidence>
<evidence type="ECO:0000313" key="12">
    <source>
        <dbReference type="RefSeq" id="XP_031373595.1"/>
    </source>
</evidence>
<dbReference type="RefSeq" id="XP_031373603.1">
    <property type="nucleotide sequence ID" value="XM_031517743.1"/>
</dbReference>
<dbReference type="RefSeq" id="XP_031373594.1">
    <property type="nucleotide sequence ID" value="XM_031517734.1"/>
</dbReference>
<evidence type="ECO:0000313" key="13">
    <source>
        <dbReference type="RefSeq" id="XP_031373596.1"/>
    </source>
</evidence>
<comment type="subcellular location">
    <subcellularLocation>
        <location evidence="1 8">Nucleus</location>
    </subcellularLocation>
</comment>
<evidence type="ECO:0000256" key="6">
    <source>
        <dbReference type="ARBA" id="ARBA00023163"/>
    </source>
</evidence>
<dbReference type="InterPro" id="IPR008422">
    <property type="entry name" value="KN_HD"/>
</dbReference>
<evidence type="ECO:0000313" key="18">
    <source>
        <dbReference type="RefSeq" id="XP_031373602.1"/>
    </source>
</evidence>
<keyword evidence="5 8" id="KW-0371">Homeobox</keyword>
<evidence type="ECO:0000256" key="2">
    <source>
        <dbReference type="ARBA" id="ARBA00006454"/>
    </source>
</evidence>
<proteinExistence type="inferred from homology"/>
<dbReference type="CDD" id="cd00086">
    <property type="entry name" value="homeodomain"/>
    <property type="match status" value="1"/>
</dbReference>
<dbReference type="RefSeq" id="XP_031373601.1">
    <property type="nucleotide sequence ID" value="XM_031517741.1"/>
</dbReference>
<dbReference type="AlphaFoldDB" id="A0A6P8BWF4"/>
<dbReference type="Gene3D" id="1.10.10.60">
    <property type="entry name" value="Homeodomain-like"/>
    <property type="match status" value="1"/>
</dbReference>
<comment type="similarity">
    <text evidence="2">Belongs to the TALE/BELL homeobox family.</text>
</comment>
<evidence type="ECO:0000256" key="5">
    <source>
        <dbReference type="ARBA" id="ARBA00023155"/>
    </source>
</evidence>